<comment type="caution">
    <text evidence="3">The sequence shown here is derived from an EMBL/GenBank/DDBJ whole genome shotgun (WGS) entry which is preliminary data.</text>
</comment>
<evidence type="ECO:0000313" key="2">
    <source>
        <dbReference type="EMBL" id="MBB4007289.1"/>
    </source>
</evidence>
<dbReference type="OrthoDB" id="1346484at2"/>
<dbReference type="InterPro" id="IPR014456">
    <property type="entry name" value="UCP010244_IM"/>
</dbReference>
<dbReference type="EMBL" id="JACIED010000002">
    <property type="protein sequence ID" value="MBB4007289.1"/>
    <property type="molecule type" value="Genomic_DNA"/>
</dbReference>
<gene>
    <name evidence="3" type="ORF">BJF91_04905</name>
    <name evidence="2" type="ORF">GGQ71_001552</name>
</gene>
<keyword evidence="4" id="KW-1185">Reference proteome</keyword>
<evidence type="ECO:0000256" key="1">
    <source>
        <dbReference type="SAM" id="Phobius"/>
    </source>
</evidence>
<organism evidence="3 4">
    <name type="scientific">Allorhizobium taibaishanense</name>
    <dbReference type="NCBI Taxonomy" id="887144"/>
    <lineage>
        <taxon>Bacteria</taxon>
        <taxon>Pseudomonadati</taxon>
        <taxon>Pseudomonadota</taxon>
        <taxon>Alphaproteobacteria</taxon>
        <taxon>Hyphomicrobiales</taxon>
        <taxon>Rhizobiaceae</taxon>
        <taxon>Rhizobium/Agrobacterium group</taxon>
        <taxon>Allorhizobium</taxon>
    </lineage>
</organism>
<keyword evidence="1" id="KW-0812">Transmembrane</keyword>
<dbReference type="EMBL" id="MKIN01000027">
    <property type="protein sequence ID" value="OLP47721.1"/>
    <property type="molecule type" value="Genomic_DNA"/>
</dbReference>
<dbReference type="Proteomes" id="UP000544107">
    <property type="component" value="Unassembled WGS sequence"/>
</dbReference>
<proteinExistence type="predicted"/>
<evidence type="ECO:0000313" key="3">
    <source>
        <dbReference type="EMBL" id="OLP47721.1"/>
    </source>
</evidence>
<keyword evidence="1" id="KW-1133">Transmembrane helix</keyword>
<evidence type="ECO:0000313" key="4">
    <source>
        <dbReference type="Proteomes" id="UP000185598"/>
    </source>
</evidence>
<dbReference type="RefSeq" id="WP_075616897.1">
    <property type="nucleotide sequence ID" value="NZ_JACIED010000002.1"/>
</dbReference>
<accession>A0A1Q8ZZL1</accession>
<dbReference type="PIRSF" id="PIRSF010244">
    <property type="entry name" value="UCP010244_imp"/>
    <property type="match status" value="1"/>
</dbReference>
<dbReference type="Proteomes" id="UP000185598">
    <property type="component" value="Unassembled WGS sequence"/>
</dbReference>
<feature type="transmembrane region" description="Helical" evidence="1">
    <location>
        <begin position="7"/>
        <end position="29"/>
    </location>
</feature>
<reference evidence="2 5" key="2">
    <citation type="submission" date="2020-08" db="EMBL/GenBank/DDBJ databases">
        <title>Genomic Encyclopedia of Type Strains, Phase IV (KMG-IV): sequencing the most valuable type-strain genomes for metagenomic binning, comparative biology and taxonomic classification.</title>
        <authorList>
            <person name="Goeker M."/>
        </authorList>
    </citation>
    <scope>NUCLEOTIDE SEQUENCE [LARGE SCALE GENOMIC DNA]</scope>
    <source>
        <strain evidence="2 5">DSM 100021</strain>
    </source>
</reference>
<evidence type="ECO:0000313" key="5">
    <source>
        <dbReference type="Proteomes" id="UP000544107"/>
    </source>
</evidence>
<name>A0A1Q8ZZL1_9HYPH</name>
<dbReference type="AlphaFoldDB" id="A0A1Q8ZZL1"/>
<protein>
    <submittedName>
        <fullName evidence="3">DUF1254 domain-containing protein</fullName>
    </submittedName>
    <submittedName>
        <fullName evidence="2">Putative membrane protein</fullName>
    </submittedName>
</protein>
<keyword evidence="1" id="KW-0472">Membrane</keyword>
<sequence length="183" mass="19498">MRKLIHAIVLGLIGAVVLHIVIILALPHFTGKDAYTRVTLEGLPQRFYSLDSRPDRAGLANSDPFLKLAACAFDVSDAPVHLTASGSLPFWSIGVFDRDANEVYSMNDATAVEGKLDIIVATAAQLARLRAAAPDALAQTIFVEMPQPQGYAVLRAFAPQKSQIPDAQAFLAGAGCDQTAIDP</sequence>
<reference evidence="3 4" key="1">
    <citation type="submission" date="2016-09" db="EMBL/GenBank/DDBJ databases">
        <title>Rhizobium oryziradicis sp. nov., isolated from the root of rice.</title>
        <authorList>
            <person name="Zhao J."/>
            <person name="Zhang X."/>
        </authorList>
    </citation>
    <scope>NUCLEOTIDE SEQUENCE [LARGE SCALE GENOMIC DNA]</scope>
    <source>
        <strain evidence="3 4">14971</strain>
    </source>
</reference>
<dbReference type="STRING" id="887144.BJF91_04905"/>